<evidence type="ECO:0000313" key="2">
    <source>
        <dbReference type="Proteomes" id="UP000030655"/>
    </source>
</evidence>
<evidence type="ECO:0000313" key="1">
    <source>
        <dbReference type="EMBL" id="KCZ79610.1"/>
    </source>
</evidence>
<dbReference type="OrthoDB" id="10302968at2759"/>
<gene>
    <name evidence="1" type="ORF">H312_02996</name>
</gene>
<dbReference type="AlphaFoldDB" id="A0A059EXI0"/>
<sequence length="219" mass="26152">MLILYYLPNALSSSEILYRWTTDHYTKNSFDYVVGFDYLQTFSLLLKSMLLNKDGRWSKFLKAYPNESNGYPLSFIDNSFSAEVINYVADIIESLVIVVRRIKKKITQKKYKCNNYYKFIRKIECTIDAYKKFIDQDSNLKKALESLGAVLENLYLCCQDSIEWQRYFLKGYLENLIYFNLDTSYNEFIQYSYANLRPLTTNNHDFYKAIINYYLECFD</sequence>
<dbReference type="VEuPathDB" id="MicrosporidiaDB:H312_02996"/>
<protein>
    <submittedName>
        <fullName evidence="1">Uncharacterized protein</fullName>
    </submittedName>
</protein>
<dbReference type="HOGENOM" id="CLU_109865_0_0_1"/>
<accession>A0A059EXI0</accession>
<keyword evidence="2" id="KW-1185">Reference proteome</keyword>
<proteinExistence type="predicted"/>
<reference evidence="2" key="1">
    <citation type="submission" date="2013-02" db="EMBL/GenBank/DDBJ databases">
        <authorList>
            <consortium name="The Broad Institute Genome Sequencing Platform"/>
            <person name="Cuomo C."/>
            <person name="Becnel J."/>
            <person name="Sanscrainte N."/>
            <person name="Walker B."/>
            <person name="Young S.K."/>
            <person name="Zeng Q."/>
            <person name="Gargeya S."/>
            <person name="Fitzgerald M."/>
            <person name="Haas B."/>
            <person name="Abouelleil A."/>
            <person name="Alvarado L."/>
            <person name="Arachchi H.M."/>
            <person name="Berlin A.M."/>
            <person name="Chapman S.B."/>
            <person name="Dewar J."/>
            <person name="Goldberg J."/>
            <person name="Griggs A."/>
            <person name="Gujja S."/>
            <person name="Hansen M."/>
            <person name="Howarth C."/>
            <person name="Imamovic A."/>
            <person name="Larimer J."/>
            <person name="McCowan C."/>
            <person name="Murphy C."/>
            <person name="Neiman D."/>
            <person name="Pearson M."/>
            <person name="Priest M."/>
            <person name="Roberts A."/>
            <person name="Saif S."/>
            <person name="Shea T."/>
            <person name="Sisk P."/>
            <person name="Sykes S."/>
            <person name="Wortman J."/>
            <person name="Nusbaum C."/>
            <person name="Birren B."/>
        </authorList>
    </citation>
    <scope>NUCLEOTIDE SEQUENCE [LARGE SCALE GENOMIC DNA]</scope>
    <source>
        <strain evidence="2">PRA339</strain>
    </source>
</reference>
<name>A0A059EXI0_9MICR</name>
<dbReference type="Proteomes" id="UP000030655">
    <property type="component" value="Unassembled WGS sequence"/>
</dbReference>
<reference evidence="1 2" key="2">
    <citation type="submission" date="2014-03" db="EMBL/GenBank/DDBJ databases">
        <title>The Genome Sequence of Anncaliia algerae insect isolate PRA339.</title>
        <authorList>
            <consortium name="The Broad Institute Genome Sequencing Platform"/>
            <consortium name="The Broad Institute Genome Sequencing Center for Infectious Disease"/>
            <person name="Cuomo C."/>
            <person name="Becnel J."/>
            <person name="Sanscrainte N."/>
            <person name="Walker B."/>
            <person name="Young S.K."/>
            <person name="Zeng Q."/>
            <person name="Gargeya S."/>
            <person name="Fitzgerald M."/>
            <person name="Haas B."/>
            <person name="Abouelleil A."/>
            <person name="Alvarado L."/>
            <person name="Arachchi H.M."/>
            <person name="Berlin A.M."/>
            <person name="Chapman S.B."/>
            <person name="Dewar J."/>
            <person name="Goldberg J."/>
            <person name="Griggs A."/>
            <person name="Gujja S."/>
            <person name="Hansen M."/>
            <person name="Howarth C."/>
            <person name="Imamovic A."/>
            <person name="Larimer J."/>
            <person name="McCowan C."/>
            <person name="Murphy C."/>
            <person name="Neiman D."/>
            <person name="Pearson M."/>
            <person name="Priest M."/>
            <person name="Roberts A."/>
            <person name="Saif S."/>
            <person name="Shea T."/>
            <person name="Sisk P."/>
            <person name="Sykes S."/>
            <person name="Wortman J."/>
            <person name="Nusbaum C."/>
            <person name="Birren B."/>
        </authorList>
    </citation>
    <scope>NUCLEOTIDE SEQUENCE [LARGE SCALE GENOMIC DNA]</scope>
    <source>
        <strain evidence="1 2">PRA339</strain>
    </source>
</reference>
<dbReference type="EMBL" id="KK365248">
    <property type="protein sequence ID" value="KCZ79610.1"/>
    <property type="molecule type" value="Genomic_DNA"/>
</dbReference>
<organism evidence="1 2">
    <name type="scientific">Anncaliia algerae PRA339</name>
    <dbReference type="NCBI Taxonomy" id="1288291"/>
    <lineage>
        <taxon>Eukaryota</taxon>
        <taxon>Fungi</taxon>
        <taxon>Fungi incertae sedis</taxon>
        <taxon>Microsporidia</taxon>
        <taxon>Tubulinosematoidea</taxon>
        <taxon>Tubulinosematidae</taxon>
        <taxon>Anncaliia</taxon>
    </lineage>
</organism>